<dbReference type="EMBL" id="LBTU01000052">
    <property type="protein sequence ID" value="KKQ45547.1"/>
    <property type="molecule type" value="Genomic_DNA"/>
</dbReference>
<dbReference type="AlphaFoldDB" id="A0A0G0HTD4"/>
<dbReference type="PANTHER" id="PTHR34477">
    <property type="entry name" value="UPF0213 PROTEIN YHBQ"/>
    <property type="match status" value="1"/>
</dbReference>
<evidence type="ECO:0000256" key="1">
    <source>
        <dbReference type="ARBA" id="ARBA00007435"/>
    </source>
</evidence>
<protein>
    <recommendedName>
        <fullName evidence="2">GIY-YIG domain-containing protein</fullName>
    </recommendedName>
</protein>
<accession>A0A0G0HTD4</accession>
<dbReference type="PANTHER" id="PTHR34477:SF1">
    <property type="entry name" value="UPF0213 PROTEIN YHBQ"/>
    <property type="match status" value="1"/>
</dbReference>
<dbReference type="PROSITE" id="PS50164">
    <property type="entry name" value="GIY_YIG"/>
    <property type="match status" value="1"/>
</dbReference>
<evidence type="ECO:0000313" key="4">
    <source>
        <dbReference type="Proteomes" id="UP000034430"/>
    </source>
</evidence>
<gene>
    <name evidence="3" type="ORF">US65_C0052G0008</name>
</gene>
<dbReference type="InterPro" id="IPR000305">
    <property type="entry name" value="GIY-YIG_endonuc"/>
</dbReference>
<dbReference type="CDD" id="cd10449">
    <property type="entry name" value="GIY-YIG_SLX1_like"/>
    <property type="match status" value="1"/>
</dbReference>
<organism evidence="3 4">
    <name type="scientific">Candidatus Yanofskybacteria bacterium GW2011_GWC2_37_9</name>
    <dbReference type="NCBI Taxonomy" id="1619028"/>
    <lineage>
        <taxon>Bacteria</taxon>
        <taxon>Candidatus Yanofskyibacteriota</taxon>
    </lineage>
</organism>
<dbReference type="Pfam" id="PF01541">
    <property type="entry name" value="GIY-YIG"/>
    <property type="match status" value="1"/>
</dbReference>
<feature type="domain" description="GIY-YIG" evidence="2">
    <location>
        <begin position="3"/>
        <end position="78"/>
    </location>
</feature>
<reference evidence="3 4" key="1">
    <citation type="journal article" date="2015" name="Nature">
        <title>rRNA introns, odd ribosomes, and small enigmatic genomes across a large radiation of phyla.</title>
        <authorList>
            <person name="Brown C.T."/>
            <person name="Hug L.A."/>
            <person name="Thomas B.C."/>
            <person name="Sharon I."/>
            <person name="Castelle C.J."/>
            <person name="Singh A."/>
            <person name="Wilkins M.J."/>
            <person name="Williams K.H."/>
            <person name="Banfield J.F."/>
        </authorList>
    </citation>
    <scope>NUCLEOTIDE SEQUENCE [LARGE SCALE GENOMIC DNA]</scope>
</reference>
<evidence type="ECO:0000259" key="2">
    <source>
        <dbReference type="PROSITE" id="PS50164"/>
    </source>
</evidence>
<dbReference type="SUPFAM" id="SSF82771">
    <property type="entry name" value="GIY-YIG endonuclease"/>
    <property type="match status" value="1"/>
</dbReference>
<name>A0A0G0HTD4_9BACT</name>
<sequence length="87" mass="10516">MVKFYYIYVLLSKRDKNLYTGYTEDLKSRFEQHSKGHVISTEQRRPLELVYAEACLDKKDAMHREKYLKTYLGKQFLRNRLKSYLTG</sequence>
<evidence type="ECO:0000313" key="3">
    <source>
        <dbReference type="EMBL" id="KKQ45547.1"/>
    </source>
</evidence>
<dbReference type="InterPro" id="IPR050190">
    <property type="entry name" value="UPF0213_domain"/>
</dbReference>
<dbReference type="InterPro" id="IPR035901">
    <property type="entry name" value="GIY-YIG_endonuc_sf"/>
</dbReference>
<comment type="similarity">
    <text evidence="1">Belongs to the UPF0213 family.</text>
</comment>
<proteinExistence type="inferred from homology"/>
<comment type="caution">
    <text evidence="3">The sequence shown here is derived from an EMBL/GenBank/DDBJ whole genome shotgun (WGS) entry which is preliminary data.</text>
</comment>
<dbReference type="Proteomes" id="UP000034430">
    <property type="component" value="Unassembled WGS sequence"/>
</dbReference>
<dbReference type="Gene3D" id="3.40.1440.10">
    <property type="entry name" value="GIY-YIG endonuclease"/>
    <property type="match status" value="1"/>
</dbReference>